<dbReference type="EMBL" id="AGBW02008436">
    <property type="protein sequence ID" value="OWR53404.1"/>
    <property type="molecule type" value="Genomic_DNA"/>
</dbReference>
<dbReference type="GO" id="GO:0005975">
    <property type="term" value="P:carbohydrate metabolic process"/>
    <property type="evidence" value="ECO:0007669"/>
    <property type="project" value="InterPro"/>
</dbReference>
<keyword evidence="6" id="KW-1185">Reference proteome</keyword>
<dbReference type="KEGG" id="dpl:KGM_206386"/>
<dbReference type="PANTHER" id="PTHR10353">
    <property type="entry name" value="GLYCOSYL HYDROLASE"/>
    <property type="match status" value="1"/>
</dbReference>
<comment type="similarity">
    <text evidence="1 4">Belongs to the glycosyl hydrolase 1 family.</text>
</comment>
<dbReference type="eggNOG" id="KOG0626">
    <property type="taxonomic scope" value="Eukaryota"/>
</dbReference>
<dbReference type="InterPro" id="IPR001360">
    <property type="entry name" value="Glyco_hydro_1"/>
</dbReference>
<dbReference type="SUPFAM" id="SSF51445">
    <property type="entry name" value="(Trans)glycosidases"/>
    <property type="match status" value="1"/>
</dbReference>
<evidence type="ECO:0000256" key="3">
    <source>
        <dbReference type="ARBA" id="ARBA00023295"/>
    </source>
</evidence>
<accession>A0A212FI44</accession>
<dbReference type="GO" id="GO:0008422">
    <property type="term" value="F:beta-glucosidase activity"/>
    <property type="evidence" value="ECO:0007669"/>
    <property type="project" value="TreeGrafter"/>
</dbReference>
<dbReference type="PANTHER" id="PTHR10353:SF36">
    <property type="entry name" value="LP05116P"/>
    <property type="match status" value="1"/>
</dbReference>
<proteinExistence type="inferred from homology"/>
<keyword evidence="2" id="KW-0378">Hydrolase</keyword>
<dbReference type="Proteomes" id="UP000007151">
    <property type="component" value="Unassembled WGS sequence"/>
</dbReference>
<dbReference type="InterPro" id="IPR033132">
    <property type="entry name" value="GH_1_N_CS"/>
</dbReference>
<reference evidence="5 6" key="1">
    <citation type="journal article" date="2011" name="Cell">
        <title>The monarch butterfly genome yields insights into long-distance migration.</title>
        <authorList>
            <person name="Zhan S."/>
            <person name="Merlin C."/>
            <person name="Boore J.L."/>
            <person name="Reppert S.M."/>
        </authorList>
    </citation>
    <scope>NUCLEOTIDE SEQUENCE [LARGE SCALE GENOMIC DNA]</scope>
    <source>
        <strain evidence="5">F-2</strain>
    </source>
</reference>
<sequence>MNRLSFILISSITFGVSSNLVACSVCFPENFIFGVATAAYQIEGAWNVSGKGESIWDRFTHQRPDLIFDHKNGDVAADSYHRFKEDVRLMKRIGASFYRFSISWPRILPDGLSNEVNADGIRYYTELLEELRRNDIKSLVTMYHWDLPQALQDLGGWTNPIIADYFVDYARVLFDSFGDLVTAWLTFNEPYSFCRDGYGGLEAPGAAASGLEDYMCGHTVLRAHGMVYRMYKQEYRHRVGGNALDAQADLS</sequence>
<dbReference type="OrthoDB" id="65569at2759"/>
<dbReference type="AlphaFoldDB" id="A0A212FI44"/>
<gene>
    <name evidence="5" type="ORF">KGM_206386</name>
</gene>
<evidence type="ECO:0000313" key="6">
    <source>
        <dbReference type="Proteomes" id="UP000007151"/>
    </source>
</evidence>
<name>A0A212FI44_DANPL</name>
<dbReference type="STRING" id="278856.A0A212FI44"/>
<dbReference type="PROSITE" id="PS00653">
    <property type="entry name" value="GLYCOSYL_HYDROL_F1_2"/>
    <property type="match status" value="1"/>
</dbReference>
<keyword evidence="3" id="KW-0326">Glycosidase</keyword>
<dbReference type="Gene3D" id="3.20.20.80">
    <property type="entry name" value="Glycosidases"/>
    <property type="match status" value="1"/>
</dbReference>
<comment type="caution">
    <text evidence="5">The sequence shown here is derived from an EMBL/GenBank/DDBJ whole genome shotgun (WGS) entry which is preliminary data.</text>
</comment>
<protein>
    <submittedName>
        <fullName evidence="5">Seminal fluid protein CSSFP028</fullName>
    </submittedName>
</protein>
<evidence type="ECO:0000256" key="2">
    <source>
        <dbReference type="ARBA" id="ARBA00022801"/>
    </source>
</evidence>
<evidence type="ECO:0000256" key="1">
    <source>
        <dbReference type="ARBA" id="ARBA00010838"/>
    </source>
</evidence>
<organism evidence="5 6">
    <name type="scientific">Danaus plexippus plexippus</name>
    <dbReference type="NCBI Taxonomy" id="278856"/>
    <lineage>
        <taxon>Eukaryota</taxon>
        <taxon>Metazoa</taxon>
        <taxon>Ecdysozoa</taxon>
        <taxon>Arthropoda</taxon>
        <taxon>Hexapoda</taxon>
        <taxon>Insecta</taxon>
        <taxon>Pterygota</taxon>
        <taxon>Neoptera</taxon>
        <taxon>Endopterygota</taxon>
        <taxon>Lepidoptera</taxon>
        <taxon>Glossata</taxon>
        <taxon>Ditrysia</taxon>
        <taxon>Papilionoidea</taxon>
        <taxon>Nymphalidae</taxon>
        <taxon>Danainae</taxon>
        <taxon>Danaini</taxon>
        <taxon>Danaina</taxon>
        <taxon>Danaus</taxon>
        <taxon>Danaus</taxon>
    </lineage>
</organism>
<dbReference type="InterPro" id="IPR017853">
    <property type="entry name" value="GH"/>
</dbReference>
<evidence type="ECO:0000256" key="4">
    <source>
        <dbReference type="RuleBase" id="RU003690"/>
    </source>
</evidence>
<evidence type="ECO:0000313" key="5">
    <source>
        <dbReference type="EMBL" id="OWR53404.1"/>
    </source>
</evidence>
<dbReference type="Pfam" id="PF00232">
    <property type="entry name" value="Glyco_hydro_1"/>
    <property type="match status" value="1"/>
</dbReference>